<feature type="domain" description="Band 7" evidence="2">
    <location>
        <begin position="26"/>
        <end position="197"/>
    </location>
</feature>
<dbReference type="SUPFAM" id="SSF117892">
    <property type="entry name" value="Band 7/SPFH domain"/>
    <property type="match status" value="1"/>
</dbReference>
<evidence type="ECO:0000256" key="1">
    <source>
        <dbReference type="SAM" id="Coils"/>
    </source>
</evidence>
<proteinExistence type="predicted"/>
<dbReference type="InterPro" id="IPR001107">
    <property type="entry name" value="Band_7"/>
</dbReference>
<gene>
    <name evidence="3" type="ORF">GCM10009681_46810</name>
</gene>
<name>A0ABP4X725_9ACTN</name>
<evidence type="ECO:0000259" key="2">
    <source>
        <dbReference type="Pfam" id="PF01145"/>
    </source>
</evidence>
<dbReference type="InterPro" id="IPR036013">
    <property type="entry name" value="Band_7/SPFH_dom_sf"/>
</dbReference>
<keyword evidence="1" id="KW-0175">Coiled coil</keyword>
<protein>
    <submittedName>
        <fullName evidence="3">SPFH domain-containing protein</fullName>
    </submittedName>
</protein>
<evidence type="ECO:0000313" key="4">
    <source>
        <dbReference type="Proteomes" id="UP001500655"/>
    </source>
</evidence>
<evidence type="ECO:0000313" key="3">
    <source>
        <dbReference type="EMBL" id="GAA1770042.1"/>
    </source>
</evidence>
<organism evidence="3 4">
    <name type="scientific">Luedemannella helvata</name>
    <dbReference type="NCBI Taxonomy" id="349315"/>
    <lineage>
        <taxon>Bacteria</taxon>
        <taxon>Bacillati</taxon>
        <taxon>Actinomycetota</taxon>
        <taxon>Actinomycetes</taxon>
        <taxon>Micromonosporales</taxon>
        <taxon>Micromonosporaceae</taxon>
        <taxon>Luedemannella</taxon>
    </lineage>
</organism>
<dbReference type="Proteomes" id="UP001500655">
    <property type="component" value="Unassembled WGS sequence"/>
</dbReference>
<keyword evidence="4" id="KW-1185">Reference proteome</keyword>
<sequence length="356" mass="38164">MAYITSRFFLRHLRGAPTSWVRHQAKGKIKREGVGLSFWYRPLVAVLSEVPVDDRELPLLFHARTSDFADVTVQATVTYRIADPAAAAHRLDFSIDPRRGGPRGQPLDQIATLLAELAQQPALDLLARVPLTEALTASISPVRDAVSAALAADPRLAETGVAVVSARVVAIRPEPEMERALQTPTREAVQQEADRATYERRARAVERERAIAENELQNKIELARREQQLVEQHGANARRKAELDAAADLVGTQGAAERARVAAASAAEQVRVAAAADAEAQRVKLEAQAAGRRAVGLAEAEAEAAKLAAYADLPAGVLQALALKELAGQLPSIGQLTVTPDVVTGLVTKLTGDAPR</sequence>
<dbReference type="EMBL" id="BAAALS010000027">
    <property type="protein sequence ID" value="GAA1770042.1"/>
    <property type="molecule type" value="Genomic_DNA"/>
</dbReference>
<comment type="caution">
    <text evidence="3">The sequence shown here is derived from an EMBL/GenBank/DDBJ whole genome shotgun (WGS) entry which is preliminary data.</text>
</comment>
<reference evidence="4" key="1">
    <citation type="journal article" date="2019" name="Int. J. Syst. Evol. Microbiol.">
        <title>The Global Catalogue of Microorganisms (GCM) 10K type strain sequencing project: providing services to taxonomists for standard genome sequencing and annotation.</title>
        <authorList>
            <consortium name="The Broad Institute Genomics Platform"/>
            <consortium name="The Broad Institute Genome Sequencing Center for Infectious Disease"/>
            <person name="Wu L."/>
            <person name="Ma J."/>
        </authorList>
    </citation>
    <scope>NUCLEOTIDE SEQUENCE [LARGE SCALE GENOMIC DNA]</scope>
    <source>
        <strain evidence="4">JCM 13249</strain>
    </source>
</reference>
<dbReference type="RefSeq" id="WP_344085966.1">
    <property type="nucleotide sequence ID" value="NZ_BAAALS010000027.1"/>
</dbReference>
<dbReference type="Pfam" id="PF01145">
    <property type="entry name" value="Band_7"/>
    <property type="match status" value="1"/>
</dbReference>
<dbReference type="Gene3D" id="3.30.479.30">
    <property type="entry name" value="Band 7 domain"/>
    <property type="match status" value="1"/>
</dbReference>
<accession>A0ABP4X725</accession>
<feature type="coiled-coil region" evidence="1">
    <location>
        <begin position="188"/>
        <end position="233"/>
    </location>
</feature>